<dbReference type="PANTHER" id="PTHR48081:SF33">
    <property type="entry name" value="KYNURENINE FORMAMIDASE"/>
    <property type="match status" value="1"/>
</dbReference>
<accession>A0ABP7SEY9</accession>
<evidence type="ECO:0000313" key="3">
    <source>
        <dbReference type="EMBL" id="GAA4010913.1"/>
    </source>
</evidence>
<dbReference type="InterPro" id="IPR049492">
    <property type="entry name" value="BD-FAE-like_dom"/>
</dbReference>
<protein>
    <recommendedName>
        <fullName evidence="2">BD-FAE-like domain-containing protein</fullName>
    </recommendedName>
</protein>
<sequence>MVLVGAATVAGGGAWAQQGRMLPEECRVPALRQCLLAGGDRQACFRDAMQSLPDSCRKAVSERAAGRAGTLPAGWREDRYGSDPRQALDWAVPANASGKVPLLLFVHGGGWSIGDKRMGAGQKGAHFLAEGWGFASTNYRLVPQASVEQQAADVAAAVAFLRRQPGIDADGIVLMGHSAGAHLAALVASDPTYLKAAGVPMSAIRGVVLLDGAGYDVGEQMAEPHNAVASMYTQAFSNNPKRQAALSPTRHAAAPNAANWLILPVASRRDSTAQSEKLATALRSGGAQARVVPQAGKTHATLNRELGAAGDPSTAEVDRFLKGLR</sequence>
<reference evidence="4" key="1">
    <citation type="journal article" date="2019" name="Int. J. Syst. Evol. Microbiol.">
        <title>The Global Catalogue of Microorganisms (GCM) 10K type strain sequencing project: providing services to taxonomists for standard genome sequencing and annotation.</title>
        <authorList>
            <consortium name="The Broad Institute Genomics Platform"/>
            <consortium name="The Broad Institute Genome Sequencing Center for Infectious Disease"/>
            <person name="Wu L."/>
            <person name="Ma J."/>
        </authorList>
    </citation>
    <scope>NUCLEOTIDE SEQUENCE [LARGE SCALE GENOMIC DNA]</scope>
    <source>
        <strain evidence="4">JCM 17563</strain>
    </source>
</reference>
<dbReference type="SUPFAM" id="SSF53474">
    <property type="entry name" value="alpha/beta-Hydrolases"/>
    <property type="match status" value="1"/>
</dbReference>
<comment type="caution">
    <text evidence="3">The sequence shown here is derived from an EMBL/GenBank/DDBJ whole genome shotgun (WGS) entry which is preliminary data.</text>
</comment>
<feature type="domain" description="BD-FAE-like" evidence="2">
    <location>
        <begin position="88"/>
        <end position="189"/>
    </location>
</feature>
<keyword evidence="1" id="KW-0378">Hydrolase</keyword>
<proteinExistence type="predicted"/>
<dbReference type="EMBL" id="BAABBQ010000001">
    <property type="protein sequence ID" value="GAA4010913.1"/>
    <property type="molecule type" value="Genomic_DNA"/>
</dbReference>
<evidence type="ECO:0000259" key="2">
    <source>
        <dbReference type="Pfam" id="PF20434"/>
    </source>
</evidence>
<dbReference type="Pfam" id="PF20434">
    <property type="entry name" value="BD-FAE"/>
    <property type="match status" value="1"/>
</dbReference>
<dbReference type="Proteomes" id="UP001500235">
    <property type="component" value="Unassembled WGS sequence"/>
</dbReference>
<keyword evidence="4" id="KW-1185">Reference proteome</keyword>
<organism evidence="3 4">
    <name type="scientific">Sphingomonas swuensis</name>
    <dbReference type="NCBI Taxonomy" id="977800"/>
    <lineage>
        <taxon>Bacteria</taxon>
        <taxon>Pseudomonadati</taxon>
        <taxon>Pseudomonadota</taxon>
        <taxon>Alphaproteobacteria</taxon>
        <taxon>Sphingomonadales</taxon>
        <taxon>Sphingomonadaceae</taxon>
        <taxon>Sphingomonas</taxon>
    </lineage>
</organism>
<name>A0ABP7SEY9_9SPHN</name>
<evidence type="ECO:0000313" key="4">
    <source>
        <dbReference type="Proteomes" id="UP001500235"/>
    </source>
</evidence>
<dbReference type="PANTHER" id="PTHR48081">
    <property type="entry name" value="AB HYDROLASE SUPERFAMILY PROTEIN C4A8.06C"/>
    <property type="match status" value="1"/>
</dbReference>
<dbReference type="InterPro" id="IPR050300">
    <property type="entry name" value="GDXG_lipolytic_enzyme"/>
</dbReference>
<evidence type="ECO:0000256" key="1">
    <source>
        <dbReference type="ARBA" id="ARBA00022801"/>
    </source>
</evidence>
<dbReference type="Gene3D" id="3.40.50.1820">
    <property type="entry name" value="alpha/beta hydrolase"/>
    <property type="match status" value="1"/>
</dbReference>
<gene>
    <name evidence="3" type="ORF">GCM10022280_05350</name>
</gene>
<dbReference type="InterPro" id="IPR029058">
    <property type="entry name" value="AB_hydrolase_fold"/>
</dbReference>